<reference evidence="1" key="1">
    <citation type="submission" date="2010-05" db="EMBL/GenBank/DDBJ databases">
        <title>The draft genome of Desulfonatronospira thiodismutans ASO3-1.</title>
        <authorList>
            <consortium name="US DOE Joint Genome Institute (JGI-PGF)"/>
            <person name="Lucas S."/>
            <person name="Copeland A."/>
            <person name="Lapidus A."/>
            <person name="Cheng J.-F."/>
            <person name="Bruce D."/>
            <person name="Goodwin L."/>
            <person name="Pitluck S."/>
            <person name="Chertkov O."/>
            <person name="Brettin T."/>
            <person name="Detter J.C."/>
            <person name="Han C."/>
            <person name="Land M.L."/>
            <person name="Hauser L."/>
            <person name="Kyrpides N."/>
            <person name="Mikhailova N."/>
            <person name="Muyzer G."/>
            <person name="Woyke T."/>
        </authorList>
    </citation>
    <scope>NUCLEOTIDE SEQUENCE [LARGE SCALE GENOMIC DNA]</scope>
    <source>
        <strain evidence="1">ASO3-1</strain>
    </source>
</reference>
<dbReference type="Proteomes" id="UP000005496">
    <property type="component" value="Unassembled WGS sequence"/>
</dbReference>
<keyword evidence="2" id="KW-1185">Reference proteome</keyword>
<sequence>MRRLLLCLLMAVPGMMLEYPHIVKAEPAATLNSDHYLHSHFNKFAKSRVDMLNRNYAGTKESPRLKHTENGVVGKYSKAKKDSLTVQVRRTQSELSPFIGVMKYTEVRYKGSGDCSNSITSESFERVRTRSVTEIFRFVQDDWQ</sequence>
<evidence type="ECO:0000313" key="1">
    <source>
        <dbReference type="EMBL" id="EFI34629.1"/>
    </source>
</evidence>
<dbReference type="EMBL" id="ACJN02000002">
    <property type="protein sequence ID" value="EFI34629.1"/>
    <property type="molecule type" value="Genomic_DNA"/>
</dbReference>
<gene>
    <name evidence="1" type="ORF">Dthio_PD2001</name>
</gene>
<dbReference type="AlphaFoldDB" id="D6SPF3"/>
<dbReference type="RefSeq" id="WP_008869949.1">
    <property type="nucleotide sequence ID" value="NZ_ACJN02000002.1"/>
</dbReference>
<accession>D6SPF3</accession>
<dbReference type="OrthoDB" id="5513101at2"/>
<organism evidence="1 2">
    <name type="scientific">Desulfonatronospira thiodismutans ASO3-1</name>
    <dbReference type="NCBI Taxonomy" id="555779"/>
    <lineage>
        <taxon>Bacteria</taxon>
        <taxon>Pseudomonadati</taxon>
        <taxon>Thermodesulfobacteriota</taxon>
        <taxon>Desulfovibrionia</taxon>
        <taxon>Desulfovibrionales</taxon>
        <taxon>Desulfonatronovibrionaceae</taxon>
        <taxon>Desulfonatronospira</taxon>
    </lineage>
</organism>
<protein>
    <submittedName>
        <fullName evidence="1">Uncharacterized protein</fullName>
    </submittedName>
</protein>
<evidence type="ECO:0000313" key="2">
    <source>
        <dbReference type="Proteomes" id="UP000005496"/>
    </source>
</evidence>
<name>D6SPF3_9BACT</name>
<proteinExistence type="predicted"/>
<comment type="caution">
    <text evidence="1">The sequence shown here is derived from an EMBL/GenBank/DDBJ whole genome shotgun (WGS) entry which is preliminary data.</text>
</comment>
<dbReference type="eggNOG" id="ENOG502ZT54">
    <property type="taxonomic scope" value="Bacteria"/>
</dbReference>